<dbReference type="Gene3D" id="3.30.70.270">
    <property type="match status" value="1"/>
</dbReference>
<protein>
    <submittedName>
        <fullName evidence="1">Transposon Ty3-G Gag-Pol polyprotein</fullName>
    </submittedName>
</protein>
<comment type="caution">
    <text evidence="1">The sequence shown here is derived from an EMBL/GenBank/DDBJ whole genome shotgun (WGS) entry which is preliminary data.</text>
</comment>
<evidence type="ECO:0000313" key="2">
    <source>
        <dbReference type="Proteomes" id="UP000019149"/>
    </source>
</evidence>
<dbReference type="PANTHER" id="PTHR24559">
    <property type="entry name" value="TRANSPOSON TY3-I GAG-POL POLYPROTEIN"/>
    <property type="match status" value="1"/>
</dbReference>
<proteinExistence type="predicted"/>
<name>W6U081_ECHGR</name>
<dbReference type="PANTHER" id="PTHR24559:SF435">
    <property type="entry name" value="RIBONUCLEASE H"/>
    <property type="match status" value="1"/>
</dbReference>
<dbReference type="SUPFAM" id="SSF56672">
    <property type="entry name" value="DNA/RNA polymerases"/>
    <property type="match status" value="1"/>
</dbReference>
<dbReference type="Gene3D" id="3.10.10.10">
    <property type="entry name" value="HIV Type 1 Reverse Transcriptase, subunit A, domain 1"/>
    <property type="match status" value="1"/>
</dbReference>
<dbReference type="RefSeq" id="XP_024345067.1">
    <property type="nucleotide sequence ID" value="XM_024500519.1"/>
</dbReference>
<dbReference type="EMBL" id="APAU02000686">
    <property type="protein sequence ID" value="EUB53871.1"/>
    <property type="molecule type" value="Genomic_DNA"/>
</dbReference>
<dbReference type="InterPro" id="IPR043502">
    <property type="entry name" value="DNA/RNA_pol_sf"/>
</dbReference>
<evidence type="ECO:0000313" key="1">
    <source>
        <dbReference type="EMBL" id="EUB53871.1"/>
    </source>
</evidence>
<sequence length="80" mass="8710">MLRDEVVKSSKLPWASPIALAKKNDGRLQLCIDYRKLNAATKINAFLLSHINASLGSLHGPQEKARVNIESGNRVGVSQA</sequence>
<accession>W6U081</accession>
<dbReference type="OrthoDB" id="10066870at2759"/>
<dbReference type="OMA" id="SRWIFEK"/>
<organism evidence="1 2">
    <name type="scientific">Echinococcus granulosus</name>
    <name type="common">Hydatid tapeworm</name>
    <dbReference type="NCBI Taxonomy" id="6210"/>
    <lineage>
        <taxon>Eukaryota</taxon>
        <taxon>Metazoa</taxon>
        <taxon>Spiralia</taxon>
        <taxon>Lophotrochozoa</taxon>
        <taxon>Platyhelminthes</taxon>
        <taxon>Cestoda</taxon>
        <taxon>Eucestoda</taxon>
        <taxon>Cyclophyllidea</taxon>
        <taxon>Taeniidae</taxon>
        <taxon>Echinococcus</taxon>
        <taxon>Echinococcus granulosus group</taxon>
    </lineage>
</organism>
<dbReference type="AlphaFoldDB" id="W6U081"/>
<dbReference type="GeneID" id="36346985"/>
<reference evidence="1 2" key="1">
    <citation type="journal article" date="2013" name="Nat. Genet.">
        <title>The genome of the hydatid tapeworm Echinococcus granulosus.</title>
        <authorList>
            <person name="Zheng H."/>
            <person name="Zhang W."/>
            <person name="Zhang L."/>
            <person name="Zhang Z."/>
            <person name="Li J."/>
            <person name="Lu G."/>
            <person name="Zhu Y."/>
            <person name="Wang Y."/>
            <person name="Huang Y."/>
            <person name="Liu J."/>
            <person name="Kang H."/>
            <person name="Chen J."/>
            <person name="Wang L."/>
            <person name="Chen A."/>
            <person name="Yu S."/>
            <person name="Gao Z."/>
            <person name="Jin L."/>
            <person name="Gu W."/>
            <person name="Wang Z."/>
            <person name="Zhao L."/>
            <person name="Shi B."/>
            <person name="Wen H."/>
            <person name="Lin R."/>
            <person name="Jones M.K."/>
            <person name="Brejova B."/>
            <person name="Vinar T."/>
            <person name="Zhao G."/>
            <person name="McManus D.P."/>
            <person name="Chen Z."/>
            <person name="Zhou Y."/>
            <person name="Wang S."/>
        </authorList>
    </citation>
    <scope>NUCLEOTIDE SEQUENCE [LARGE SCALE GENOMIC DNA]</scope>
</reference>
<dbReference type="CTD" id="36346985"/>
<dbReference type="InterPro" id="IPR043128">
    <property type="entry name" value="Rev_trsase/Diguanyl_cyclase"/>
</dbReference>
<gene>
    <name evidence="1" type="ORF">EGR_11278</name>
</gene>
<dbReference type="Proteomes" id="UP000019149">
    <property type="component" value="Unassembled WGS sequence"/>
</dbReference>
<keyword evidence="2" id="KW-1185">Reference proteome</keyword>
<dbReference type="KEGG" id="egl:EGR_11278"/>
<dbReference type="InterPro" id="IPR053134">
    <property type="entry name" value="RNA-dir_DNA_polymerase"/>
</dbReference>